<dbReference type="KEGG" id="smo:SELMODRAFT_98475"/>
<name>D8RPE9_SELML</name>
<dbReference type="OMA" id="NAPTRRW"/>
<dbReference type="FunCoup" id="D8RPE9">
    <property type="interactions" value="4129"/>
</dbReference>
<evidence type="ECO:0000256" key="5">
    <source>
        <dbReference type="ARBA" id="ARBA00022737"/>
    </source>
</evidence>
<dbReference type="AlphaFoldDB" id="D8RPE9"/>
<dbReference type="GO" id="GO:0015031">
    <property type="term" value="P:protein transport"/>
    <property type="evidence" value="ECO:0007669"/>
    <property type="project" value="UniProtKB-KW"/>
</dbReference>
<dbReference type="InterPro" id="IPR020472">
    <property type="entry name" value="WD40_PAC1"/>
</dbReference>
<keyword evidence="6" id="KW-0653">Protein transport</keyword>
<dbReference type="STRING" id="88036.D8RPE9"/>
<keyword evidence="3" id="KW-0813">Transport</keyword>
<dbReference type="eggNOG" id="KOG2445">
    <property type="taxonomic scope" value="Eukaryota"/>
</dbReference>
<evidence type="ECO:0000256" key="2">
    <source>
        <dbReference type="ARBA" id="ARBA00010102"/>
    </source>
</evidence>
<evidence type="ECO:0000256" key="6">
    <source>
        <dbReference type="ARBA" id="ARBA00022927"/>
    </source>
</evidence>
<dbReference type="PANTHER" id="PTHR11024">
    <property type="entry name" value="NUCLEAR PORE COMPLEX PROTEIN SEC13 / SEH1 FAMILY MEMBER"/>
    <property type="match status" value="1"/>
</dbReference>
<accession>D8RPE9</accession>
<keyword evidence="4 8" id="KW-0853">WD repeat</keyword>
<dbReference type="GO" id="GO:0031080">
    <property type="term" value="C:nuclear pore outer ring"/>
    <property type="evidence" value="ECO:0000318"/>
    <property type="project" value="GO_Central"/>
</dbReference>
<dbReference type="Gramene" id="EFJ26027">
    <property type="protein sequence ID" value="EFJ26027"/>
    <property type="gene ID" value="SELMODRAFT_98475"/>
</dbReference>
<evidence type="ECO:0000256" key="1">
    <source>
        <dbReference type="ARBA" id="ARBA00004259"/>
    </source>
</evidence>
<evidence type="ECO:0000256" key="8">
    <source>
        <dbReference type="PROSITE-ProRule" id="PRU00221"/>
    </source>
</evidence>
<dbReference type="GO" id="GO:1904263">
    <property type="term" value="P:positive regulation of TORC1 signaling"/>
    <property type="evidence" value="ECO:0000318"/>
    <property type="project" value="GO_Central"/>
</dbReference>
<dbReference type="InterPro" id="IPR037363">
    <property type="entry name" value="Sec13/Seh1_fam"/>
</dbReference>
<dbReference type="HOGENOM" id="CLU_032441_1_2_1"/>
<dbReference type="InParanoid" id="D8RPE9"/>
<comment type="subcellular location">
    <subcellularLocation>
        <location evidence="1">Nucleus envelope</location>
    </subcellularLocation>
</comment>
<dbReference type="Pfam" id="PF00400">
    <property type="entry name" value="WD40"/>
    <property type="match status" value="2"/>
</dbReference>
<dbReference type="PRINTS" id="PR00320">
    <property type="entry name" value="GPROTEINBRPT"/>
</dbReference>
<protein>
    <submittedName>
        <fullName evidence="9">Uncharacterized protein</fullName>
    </submittedName>
</protein>
<evidence type="ECO:0000313" key="10">
    <source>
        <dbReference type="Proteomes" id="UP000001514"/>
    </source>
</evidence>
<dbReference type="PROSITE" id="PS50082">
    <property type="entry name" value="WD_REPEATS_2"/>
    <property type="match status" value="1"/>
</dbReference>
<feature type="repeat" description="WD" evidence="8">
    <location>
        <begin position="269"/>
        <end position="301"/>
    </location>
</feature>
<evidence type="ECO:0000256" key="7">
    <source>
        <dbReference type="ARBA" id="ARBA00023242"/>
    </source>
</evidence>
<dbReference type="Gene3D" id="2.130.10.10">
    <property type="entry name" value="YVTN repeat-like/Quinoprotein amine dehydrogenase"/>
    <property type="match status" value="1"/>
</dbReference>
<dbReference type="InterPro" id="IPR036322">
    <property type="entry name" value="WD40_repeat_dom_sf"/>
</dbReference>
<dbReference type="EMBL" id="GL377585">
    <property type="protein sequence ID" value="EFJ26027.1"/>
    <property type="molecule type" value="Genomic_DNA"/>
</dbReference>
<keyword evidence="5" id="KW-0677">Repeat</keyword>
<evidence type="ECO:0000313" key="9">
    <source>
        <dbReference type="EMBL" id="EFJ26027.1"/>
    </source>
</evidence>
<feature type="non-terminal residue" evidence="9">
    <location>
        <position position="1"/>
    </location>
</feature>
<dbReference type="InterPro" id="IPR001680">
    <property type="entry name" value="WD40_rpt"/>
</dbReference>
<gene>
    <name evidence="9" type="ORF">SELMODRAFT_98475</name>
</gene>
<evidence type="ECO:0000256" key="3">
    <source>
        <dbReference type="ARBA" id="ARBA00022448"/>
    </source>
</evidence>
<proteinExistence type="inferred from homology"/>
<dbReference type="GO" id="GO:0035859">
    <property type="term" value="C:Seh1-associated complex"/>
    <property type="evidence" value="ECO:0000318"/>
    <property type="project" value="GO_Central"/>
</dbReference>
<dbReference type="Proteomes" id="UP000001514">
    <property type="component" value="Unassembled WGS sequence"/>
</dbReference>
<dbReference type="PANTHER" id="PTHR11024:SF3">
    <property type="entry name" value="NUCLEOPORIN SEH1"/>
    <property type="match status" value="1"/>
</dbReference>
<dbReference type="GO" id="GO:0034198">
    <property type="term" value="P:cellular response to amino acid starvation"/>
    <property type="evidence" value="ECO:0000318"/>
    <property type="project" value="GO_Central"/>
</dbReference>
<dbReference type="SUPFAM" id="SSF50978">
    <property type="entry name" value="WD40 repeat-like"/>
    <property type="match status" value="1"/>
</dbReference>
<reference evidence="9 10" key="1">
    <citation type="journal article" date="2011" name="Science">
        <title>The Selaginella genome identifies genetic changes associated with the evolution of vascular plants.</title>
        <authorList>
            <person name="Banks J.A."/>
            <person name="Nishiyama T."/>
            <person name="Hasebe M."/>
            <person name="Bowman J.L."/>
            <person name="Gribskov M."/>
            <person name="dePamphilis C."/>
            <person name="Albert V.A."/>
            <person name="Aono N."/>
            <person name="Aoyama T."/>
            <person name="Ambrose B.A."/>
            <person name="Ashton N.W."/>
            <person name="Axtell M.J."/>
            <person name="Barker E."/>
            <person name="Barker M.S."/>
            <person name="Bennetzen J.L."/>
            <person name="Bonawitz N.D."/>
            <person name="Chapple C."/>
            <person name="Cheng C."/>
            <person name="Correa L.G."/>
            <person name="Dacre M."/>
            <person name="DeBarry J."/>
            <person name="Dreyer I."/>
            <person name="Elias M."/>
            <person name="Engstrom E.M."/>
            <person name="Estelle M."/>
            <person name="Feng L."/>
            <person name="Finet C."/>
            <person name="Floyd S.K."/>
            <person name="Frommer W.B."/>
            <person name="Fujita T."/>
            <person name="Gramzow L."/>
            <person name="Gutensohn M."/>
            <person name="Harholt J."/>
            <person name="Hattori M."/>
            <person name="Heyl A."/>
            <person name="Hirai T."/>
            <person name="Hiwatashi Y."/>
            <person name="Ishikawa M."/>
            <person name="Iwata M."/>
            <person name="Karol K.G."/>
            <person name="Koehler B."/>
            <person name="Kolukisaoglu U."/>
            <person name="Kubo M."/>
            <person name="Kurata T."/>
            <person name="Lalonde S."/>
            <person name="Li K."/>
            <person name="Li Y."/>
            <person name="Litt A."/>
            <person name="Lyons E."/>
            <person name="Manning G."/>
            <person name="Maruyama T."/>
            <person name="Michael T.P."/>
            <person name="Mikami K."/>
            <person name="Miyazaki S."/>
            <person name="Morinaga S."/>
            <person name="Murata T."/>
            <person name="Mueller-Roeber B."/>
            <person name="Nelson D.R."/>
            <person name="Obara M."/>
            <person name="Oguri Y."/>
            <person name="Olmstead R.G."/>
            <person name="Onodera N."/>
            <person name="Petersen B.L."/>
            <person name="Pils B."/>
            <person name="Prigge M."/>
            <person name="Rensing S.A."/>
            <person name="Riano-Pachon D.M."/>
            <person name="Roberts A.W."/>
            <person name="Sato Y."/>
            <person name="Scheller H.V."/>
            <person name="Schulz B."/>
            <person name="Schulz C."/>
            <person name="Shakirov E.V."/>
            <person name="Shibagaki N."/>
            <person name="Shinohara N."/>
            <person name="Shippen D.E."/>
            <person name="Soerensen I."/>
            <person name="Sotooka R."/>
            <person name="Sugimoto N."/>
            <person name="Sugita M."/>
            <person name="Sumikawa N."/>
            <person name="Tanurdzic M."/>
            <person name="Theissen G."/>
            <person name="Ulvskov P."/>
            <person name="Wakazuki S."/>
            <person name="Weng J.K."/>
            <person name="Willats W.W."/>
            <person name="Wipf D."/>
            <person name="Wolf P.G."/>
            <person name="Yang L."/>
            <person name="Zimmer A.D."/>
            <person name="Zhu Q."/>
            <person name="Mitros T."/>
            <person name="Hellsten U."/>
            <person name="Loque D."/>
            <person name="Otillar R."/>
            <person name="Salamov A."/>
            <person name="Schmutz J."/>
            <person name="Shapiro H."/>
            <person name="Lindquist E."/>
            <person name="Lucas S."/>
            <person name="Rokhsar D."/>
            <person name="Grigoriev I.V."/>
        </authorList>
    </citation>
    <scope>NUCLEOTIDE SEQUENCE [LARGE SCALE GENOMIC DNA]</scope>
</reference>
<dbReference type="GO" id="GO:0005198">
    <property type="term" value="F:structural molecule activity"/>
    <property type="evidence" value="ECO:0007669"/>
    <property type="project" value="InterPro"/>
</dbReference>
<sequence length="316" mass="34073">AMAMAELDSGAAVTSWNYSGERMAVGFTDGGAEVWSKGFGNGSPALSLDFKWKVSSSIVKLCWGPMEFGDIVASCSKDGSVCVWEEINENGKLKWRQCAQLAENSYCLDLKFGNCLGGLKLVTACADGYARIYETSDCIDLSKWQLQAVVSNATDVTEKIGKCSCSGASISWKPPAGSIQQPLFALGYSTDVSAFSTTKIWEFAEEHRRWYPIAELSNADDSVGVSSISWAPNLGRPNELIAVASGSTVSIWDLEIGGKQGVSVQRIAELEHSAEVWQIDWDMSGMTLASSSSDGTVRLWQAGLDGAWRQQASLRA</sequence>
<keyword evidence="10" id="KW-1185">Reference proteome</keyword>
<dbReference type="InterPro" id="IPR015943">
    <property type="entry name" value="WD40/YVTN_repeat-like_dom_sf"/>
</dbReference>
<dbReference type="SMART" id="SM00320">
    <property type="entry name" value="WD40"/>
    <property type="match status" value="4"/>
</dbReference>
<organism evidence="10">
    <name type="scientific">Selaginella moellendorffii</name>
    <name type="common">Spikemoss</name>
    <dbReference type="NCBI Taxonomy" id="88036"/>
    <lineage>
        <taxon>Eukaryota</taxon>
        <taxon>Viridiplantae</taxon>
        <taxon>Streptophyta</taxon>
        <taxon>Embryophyta</taxon>
        <taxon>Tracheophyta</taxon>
        <taxon>Lycopodiopsida</taxon>
        <taxon>Selaginellales</taxon>
        <taxon>Selaginellaceae</taxon>
        <taxon>Selaginella</taxon>
    </lineage>
</organism>
<dbReference type="PROSITE" id="PS50294">
    <property type="entry name" value="WD_REPEATS_REGION"/>
    <property type="match status" value="1"/>
</dbReference>
<evidence type="ECO:0000256" key="4">
    <source>
        <dbReference type="ARBA" id="ARBA00022574"/>
    </source>
</evidence>
<comment type="similarity">
    <text evidence="2">Belongs to the WD repeat SEC13 family.</text>
</comment>
<keyword evidence="7" id="KW-0539">Nucleus</keyword>